<keyword evidence="3" id="KW-1185">Reference proteome</keyword>
<gene>
    <name evidence="2" type="ORF">GCM10009416_17360</name>
</gene>
<evidence type="ECO:0000313" key="3">
    <source>
        <dbReference type="Proteomes" id="UP001501588"/>
    </source>
</evidence>
<accession>A0ABN1F1P5</accession>
<feature type="transmembrane region" description="Helical" evidence="1">
    <location>
        <begin position="22"/>
        <end position="46"/>
    </location>
</feature>
<keyword evidence="1" id="KW-0472">Membrane</keyword>
<name>A0ABN1F1P5_9PROT</name>
<comment type="caution">
    <text evidence="2">The sequence shown here is derived from an EMBL/GenBank/DDBJ whole genome shotgun (WGS) entry which is preliminary data.</text>
</comment>
<keyword evidence="1" id="KW-1133">Transmembrane helix</keyword>
<organism evidence="2 3">
    <name type="scientific">Craurococcus roseus</name>
    <dbReference type="NCBI Taxonomy" id="77585"/>
    <lineage>
        <taxon>Bacteria</taxon>
        <taxon>Pseudomonadati</taxon>
        <taxon>Pseudomonadota</taxon>
        <taxon>Alphaproteobacteria</taxon>
        <taxon>Acetobacterales</taxon>
        <taxon>Acetobacteraceae</taxon>
        <taxon>Craurococcus</taxon>
    </lineage>
</organism>
<reference evidence="2 3" key="1">
    <citation type="journal article" date="2019" name="Int. J. Syst. Evol. Microbiol.">
        <title>The Global Catalogue of Microorganisms (GCM) 10K type strain sequencing project: providing services to taxonomists for standard genome sequencing and annotation.</title>
        <authorList>
            <consortium name="The Broad Institute Genomics Platform"/>
            <consortium name="The Broad Institute Genome Sequencing Center for Infectious Disease"/>
            <person name="Wu L."/>
            <person name="Ma J."/>
        </authorList>
    </citation>
    <scope>NUCLEOTIDE SEQUENCE [LARGE SCALE GENOMIC DNA]</scope>
    <source>
        <strain evidence="2 3">JCM 9933</strain>
    </source>
</reference>
<evidence type="ECO:0000256" key="1">
    <source>
        <dbReference type="SAM" id="Phobius"/>
    </source>
</evidence>
<proteinExistence type="predicted"/>
<dbReference type="Proteomes" id="UP001501588">
    <property type="component" value="Unassembled WGS sequence"/>
</dbReference>
<evidence type="ECO:0000313" key="2">
    <source>
        <dbReference type="EMBL" id="GAA0579475.1"/>
    </source>
</evidence>
<feature type="transmembrane region" description="Helical" evidence="1">
    <location>
        <begin position="66"/>
        <end position="85"/>
    </location>
</feature>
<keyword evidence="1" id="KW-0812">Transmembrane</keyword>
<protein>
    <submittedName>
        <fullName evidence="2">Uncharacterized protein</fullName>
    </submittedName>
</protein>
<dbReference type="RefSeq" id="WP_343894837.1">
    <property type="nucleotide sequence ID" value="NZ_BAAAFZ010000019.1"/>
</dbReference>
<sequence length="107" mass="11376">MAEPVLLEVRERRSAFGRAVKWTFIGFQAVTALLLLGTCALVTPFLSNEDPEVVMGAGMFGAMTTAALWLAWPVGTLVLGVMVLLTRGRKRLIPAPPLPNGGRNGAA</sequence>
<dbReference type="EMBL" id="BAAAFZ010000019">
    <property type="protein sequence ID" value="GAA0579475.1"/>
    <property type="molecule type" value="Genomic_DNA"/>
</dbReference>